<dbReference type="GO" id="GO:0003676">
    <property type="term" value="F:nucleic acid binding"/>
    <property type="evidence" value="ECO:0007669"/>
    <property type="project" value="InterPro"/>
</dbReference>
<dbReference type="InterPro" id="IPR000629">
    <property type="entry name" value="RNA-helicase_DEAD-box_CS"/>
</dbReference>
<proteinExistence type="inferred from homology"/>
<feature type="compositionally biased region" description="Basic residues" evidence="8">
    <location>
        <begin position="250"/>
        <end position="260"/>
    </location>
</feature>
<feature type="domain" description="Helicase ATP-binding" evidence="9">
    <location>
        <begin position="71"/>
        <end position="410"/>
    </location>
</feature>
<evidence type="ECO:0000259" key="9">
    <source>
        <dbReference type="PROSITE" id="PS51192"/>
    </source>
</evidence>
<feature type="region of interest" description="Disordered" evidence="8">
    <location>
        <begin position="135"/>
        <end position="279"/>
    </location>
</feature>
<dbReference type="SMART" id="SM00487">
    <property type="entry name" value="DEXDc"/>
    <property type="match status" value="1"/>
</dbReference>
<evidence type="ECO:0000256" key="8">
    <source>
        <dbReference type="SAM" id="MobiDB-lite"/>
    </source>
</evidence>
<accession>A0A1G6J8G2</accession>
<gene>
    <name evidence="12" type="ORF">SAMN04487824_10429</name>
</gene>
<dbReference type="InterPro" id="IPR014001">
    <property type="entry name" value="Helicase_ATP-bd"/>
</dbReference>
<name>A0A1G6J8G2_9ACTN</name>
<evidence type="ECO:0000256" key="7">
    <source>
        <dbReference type="RuleBase" id="RU000492"/>
    </source>
</evidence>
<dbReference type="SMART" id="SM00490">
    <property type="entry name" value="HELICc"/>
    <property type="match status" value="1"/>
</dbReference>
<evidence type="ECO:0000256" key="4">
    <source>
        <dbReference type="ARBA" id="ARBA00022840"/>
    </source>
</evidence>
<evidence type="ECO:0000313" key="13">
    <source>
        <dbReference type="Proteomes" id="UP000198528"/>
    </source>
</evidence>
<organism evidence="12 13">
    <name type="scientific">Parafannyhessea umbonata</name>
    <dbReference type="NCBI Taxonomy" id="604330"/>
    <lineage>
        <taxon>Bacteria</taxon>
        <taxon>Bacillati</taxon>
        <taxon>Actinomycetota</taxon>
        <taxon>Coriobacteriia</taxon>
        <taxon>Coriobacteriales</taxon>
        <taxon>Atopobiaceae</taxon>
        <taxon>Parafannyhessea</taxon>
    </lineage>
</organism>
<dbReference type="PROSITE" id="PS51194">
    <property type="entry name" value="HELICASE_CTER"/>
    <property type="match status" value="1"/>
</dbReference>
<evidence type="ECO:0000259" key="10">
    <source>
        <dbReference type="PROSITE" id="PS51194"/>
    </source>
</evidence>
<dbReference type="InterPro" id="IPR011545">
    <property type="entry name" value="DEAD/DEAH_box_helicase_dom"/>
</dbReference>
<evidence type="ECO:0000256" key="3">
    <source>
        <dbReference type="ARBA" id="ARBA00022806"/>
    </source>
</evidence>
<keyword evidence="1 7" id="KW-0547">Nucleotide-binding</keyword>
<comment type="similarity">
    <text evidence="5 7">Belongs to the DEAD box helicase family.</text>
</comment>
<dbReference type="GO" id="GO:0003724">
    <property type="term" value="F:RNA helicase activity"/>
    <property type="evidence" value="ECO:0007669"/>
    <property type="project" value="InterPro"/>
</dbReference>
<sequence>MCAGKNVVRLTCANCVRTHRHGRMLVQDSPSWWILGVMNKSFAELGLDEHILRGIDALGFTTPTPVQEQAIPLVLAGRDVIASAQTGTGKTAAFALPILQLIEPYSRAAREEQERLANAADVVEPQVDAQAILASAPNAGVTDESAPDAGDAYDGPDVLADDAPDGSASVSAKVDADGNIRPTRRPRRRHHKAATKPEAASQDGARDAEGSHAADADKPKSGARRGGKSSASRKTAKAHKSEAGRSKTDGKKRRRSRKRGSKGDASLAPNPNAHPFGPFALVVTPTRELAQQIEDVVSVVCEQTGQTAVVVMGGAKLDRQIRRLEAGCDLLVATPGRLLDLMEHGHLSLADVKVFVLDEADRMLDMGFWPSVRRIVAALPRERQTLLFSATIPPSIKGTVDTMLKDPATVEIARVGQTADTVEEHLCPVTQGQKLQLLEALLKRYTPERVLVFCRTKTRVDEVAQMLRRGGFKCDLMHSGRNQSERERALRRFRSAEVQVLVATDVMSRGIDISGIDAVVNFDVPMDPEDYVHRIGRTGRAGHEGLAFTFVAPDEISPLREIEYFTRKLVPVWDLDGFEYDSARIVPNPGRSTSKPTRSLFNGSRARGRGIQGGRYGRHY</sequence>
<dbReference type="EMBL" id="FMZL01000004">
    <property type="protein sequence ID" value="SDC14977.1"/>
    <property type="molecule type" value="Genomic_DNA"/>
</dbReference>
<feature type="compositionally biased region" description="Polar residues" evidence="8">
    <location>
        <begin position="590"/>
        <end position="602"/>
    </location>
</feature>
<reference evidence="13" key="1">
    <citation type="submission" date="2016-10" db="EMBL/GenBank/DDBJ databases">
        <authorList>
            <person name="Varghese N."/>
            <person name="Submissions S."/>
        </authorList>
    </citation>
    <scope>NUCLEOTIDE SEQUENCE [LARGE SCALE GENOMIC DNA]</scope>
    <source>
        <strain evidence="13">DSM 22619</strain>
    </source>
</reference>
<dbReference type="InterPro" id="IPR044742">
    <property type="entry name" value="DEAD/DEAH_RhlB"/>
</dbReference>
<evidence type="ECO:0000256" key="1">
    <source>
        <dbReference type="ARBA" id="ARBA00022741"/>
    </source>
</evidence>
<dbReference type="CDD" id="cd00268">
    <property type="entry name" value="DEADc"/>
    <property type="match status" value="1"/>
</dbReference>
<evidence type="ECO:0000313" key="12">
    <source>
        <dbReference type="EMBL" id="SDC14977.1"/>
    </source>
</evidence>
<dbReference type="InterPro" id="IPR050079">
    <property type="entry name" value="DEAD_box_RNA_helicase"/>
</dbReference>
<evidence type="ECO:0000256" key="6">
    <source>
        <dbReference type="PROSITE-ProRule" id="PRU00552"/>
    </source>
</evidence>
<dbReference type="InterPro" id="IPR027417">
    <property type="entry name" value="P-loop_NTPase"/>
</dbReference>
<dbReference type="PANTHER" id="PTHR47959">
    <property type="entry name" value="ATP-DEPENDENT RNA HELICASE RHLE-RELATED"/>
    <property type="match status" value="1"/>
</dbReference>
<keyword evidence="3 7" id="KW-0347">Helicase</keyword>
<feature type="domain" description="Helicase C-terminal" evidence="10">
    <location>
        <begin position="433"/>
        <end position="586"/>
    </location>
</feature>
<dbReference type="Pfam" id="PF00271">
    <property type="entry name" value="Helicase_C"/>
    <property type="match status" value="1"/>
</dbReference>
<feature type="compositionally biased region" description="Basic and acidic residues" evidence="8">
    <location>
        <begin position="239"/>
        <end position="249"/>
    </location>
</feature>
<dbReference type="GO" id="GO:0005829">
    <property type="term" value="C:cytosol"/>
    <property type="evidence" value="ECO:0007669"/>
    <property type="project" value="TreeGrafter"/>
</dbReference>
<dbReference type="Gene3D" id="3.40.50.300">
    <property type="entry name" value="P-loop containing nucleotide triphosphate hydrolases"/>
    <property type="match status" value="3"/>
</dbReference>
<feature type="compositionally biased region" description="Basic and acidic residues" evidence="8">
    <location>
        <begin position="204"/>
        <end position="220"/>
    </location>
</feature>
<dbReference type="STRING" id="604330.SAMN04489857_1823"/>
<feature type="compositionally biased region" description="Gly residues" evidence="8">
    <location>
        <begin position="610"/>
        <end position="620"/>
    </location>
</feature>
<feature type="compositionally biased region" description="Low complexity" evidence="8">
    <location>
        <begin position="147"/>
        <end position="157"/>
    </location>
</feature>
<keyword evidence="2 7" id="KW-0378">Hydrolase</keyword>
<dbReference type="SUPFAM" id="SSF52540">
    <property type="entry name" value="P-loop containing nucleoside triphosphate hydrolases"/>
    <property type="match status" value="2"/>
</dbReference>
<dbReference type="InterPro" id="IPR014014">
    <property type="entry name" value="RNA_helicase_DEAD_Q_motif"/>
</dbReference>
<feature type="region of interest" description="Disordered" evidence="8">
    <location>
        <begin position="586"/>
        <end position="620"/>
    </location>
</feature>
<dbReference type="GO" id="GO:0005524">
    <property type="term" value="F:ATP binding"/>
    <property type="evidence" value="ECO:0007669"/>
    <property type="project" value="UniProtKB-KW"/>
</dbReference>
<dbReference type="Pfam" id="PF00270">
    <property type="entry name" value="DEAD"/>
    <property type="match status" value="1"/>
</dbReference>
<dbReference type="Proteomes" id="UP000198528">
    <property type="component" value="Unassembled WGS sequence"/>
</dbReference>
<keyword evidence="4 7" id="KW-0067">ATP-binding</keyword>
<feature type="compositionally biased region" description="Basic residues" evidence="8">
    <location>
        <begin position="182"/>
        <end position="194"/>
    </location>
</feature>
<dbReference type="PROSITE" id="PS51192">
    <property type="entry name" value="HELICASE_ATP_BIND_1"/>
    <property type="match status" value="1"/>
</dbReference>
<keyword evidence="13" id="KW-1185">Reference proteome</keyword>
<evidence type="ECO:0000256" key="2">
    <source>
        <dbReference type="ARBA" id="ARBA00022801"/>
    </source>
</evidence>
<evidence type="ECO:0000259" key="11">
    <source>
        <dbReference type="PROSITE" id="PS51195"/>
    </source>
</evidence>
<evidence type="ECO:0000256" key="5">
    <source>
        <dbReference type="ARBA" id="ARBA00038437"/>
    </source>
</evidence>
<dbReference type="InterPro" id="IPR001650">
    <property type="entry name" value="Helicase_C-like"/>
</dbReference>
<dbReference type="PANTHER" id="PTHR47959:SF13">
    <property type="entry name" value="ATP-DEPENDENT RNA HELICASE RHLE"/>
    <property type="match status" value="1"/>
</dbReference>
<dbReference type="PROSITE" id="PS00039">
    <property type="entry name" value="DEAD_ATP_HELICASE"/>
    <property type="match status" value="1"/>
</dbReference>
<dbReference type="PROSITE" id="PS51195">
    <property type="entry name" value="Q_MOTIF"/>
    <property type="match status" value="1"/>
</dbReference>
<protein>
    <submittedName>
        <fullName evidence="12">ATP-dependent RNA helicase RhlE</fullName>
    </submittedName>
</protein>
<dbReference type="CDD" id="cd18787">
    <property type="entry name" value="SF2_C_DEAD"/>
    <property type="match status" value="1"/>
</dbReference>
<dbReference type="GO" id="GO:0016787">
    <property type="term" value="F:hydrolase activity"/>
    <property type="evidence" value="ECO:0007669"/>
    <property type="project" value="UniProtKB-KW"/>
</dbReference>
<feature type="domain" description="DEAD-box RNA helicase Q" evidence="11">
    <location>
        <begin position="40"/>
        <end position="68"/>
    </location>
</feature>
<dbReference type="AlphaFoldDB" id="A0A1G6J8G2"/>
<feature type="short sequence motif" description="Q motif" evidence="6">
    <location>
        <begin position="40"/>
        <end position="68"/>
    </location>
</feature>